<sequence>MNYKSLLSFLLSLFFFSCTPSPEKQALELIDKSIEAHQLSKNWEDVSTIKFKKWTRLLDENGAIESESEQWVEFRLKPYFEAKLTWTTDSVLHVANFNGSRMSYQMGANTIQNEGFLKAKRAEIDAAHFAFAQPWNLIDENANVTYEGQKRLEDGKSVASIRVDYGPDSDVWWFYFDPISSQLVANELHAKDHKSLIENTSYDNSTGLLLAKERKSFRIDDEGKKQFLRAEYLYSDYELTFE</sequence>
<accession>A0A2W7R9A6</accession>
<proteinExistence type="predicted"/>
<comment type="caution">
    <text evidence="1">The sequence shown here is derived from an EMBL/GenBank/DDBJ whole genome shotgun (WGS) entry which is preliminary data.</text>
</comment>
<evidence type="ECO:0000313" key="1">
    <source>
        <dbReference type="EMBL" id="PZX55676.1"/>
    </source>
</evidence>
<reference evidence="1 2" key="1">
    <citation type="submission" date="2018-06" db="EMBL/GenBank/DDBJ databases">
        <title>Genomic Encyclopedia of Archaeal and Bacterial Type Strains, Phase II (KMG-II): from individual species to whole genera.</title>
        <authorList>
            <person name="Goeker M."/>
        </authorList>
    </citation>
    <scope>NUCLEOTIDE SEQUENCE [LARGE SCALE GENOMIC DNA]</scope>
    <source>
        <strain evidence="1 2">DSM 19830</strain>
    </source>
</reference>
<organism evidence="1 2">
    <name type="scientific">Algoriphagus chordae</name>
    <dbReference type="NCBI Taxonomy" id="237019"/>
    <lineage>
        <taxon>Bacteria</taxon>
        <taxon>Pseudomonadati</taxon>
        <taxon>Bacteroidota</taxon>
        <taxon>Cytophagia</taxon>
        <taxon>Cytophagales</taxon>
        <taxon>Cyclobacteriaceae</taxon>
        <taxon>Algoriphagus</taxon>
    </lineage>
</organism>
<gene>
    <name evidence="1" type="ORF">LV85_00901</name>
</gene>
<dbReference type="PROSITE" id="PS51257">
    <property type="entry name" value="PROKAR_LIPOPROTEIN"/>
    <property type="match status" value="1"/>
</dbReference>
<dbReference type="OrthoDB" id="1420384at2"/>
<evidence type="ECO:0000313" key="2">
    <source>
        <dbReference type="Proteomes" id="UP000248882"/>
    </source>
</evidence>
<protein>
    <submittedName>
        <fullName evidence="1">Uncharacterized protein</fullName>
    </submittedName>
</protein>
<dbReference type="RefSeq" id="WP_111316986.1">
    <property type="nucleotide sequence ID" value="NZ_QKZT01000003.1"/>
</dbReference>
<dbReference type="EMBL" id="QKZT01000003">
    <property type="protein sequence ID" value="PZX55676.1"/>
    <property type="molecule type" value="Genomic_DNA"/>
</dbReference>
<name>A0A2W7R9A6_9BACT</name>
<dbReference type="Proteomes" id="UP000248882">
    <property type="component" value="Unassembled WGS sequence"/>
</dbReference>
<dbReference type="AlphaFoldDB" id="A0A2W7R9A6"/>
<keyword evidence="2" id="KW-1185">Reference proteome</keyword>